<proteinExistence type="predicted"/>
<dbReference type="RefSeq" id="YP_010780188.1">
    <property type="nucleotide sequence ID" value="NC_075038.1"/>
</dbReference>
<accession>A0A6N1NCY0</accession>
<evidence type="ECO:0000313" key="1">
    <source>
        <dbReference type="EMBL" id="QKU33584.1"/>
    </source>
</evidence>
<protein>
    <submittedName>
        <fullName evidence="1">Putative ORFan</fullName>
    </submittedName>
</protein>
<dbReference type="KEGG" id="vg:80516879"/>
<sequence>MSDYNFLNFHTGYFDVCENVVVKCPKADAQRFIEILPKLRQFVVIFSMNNYTCRINLSDIEISINNEIKTHDFTNCVFKNGEMRMKYALEIAKYGYTNKKQILYDLNINQHGSVYKSRQTSVYESVLEYCILHIVWQILKYNTKFNILNKYTTKISLKCNGQTIKKFLVPELVCDQCLREDFLTIRPVKSSDSKLISVINSLYDVLEFVKSNQEKEKLIVFKGHGNYKSSFIKKDKPKTKIIYNL</sequence>
<organism evidence="1">
    <name type="scientific">Tupanvirus deep ocean</name>
    <dbReference type="NCBI Taxonomy" id="2126984"/>
    <lineage>
        <taxon>Viruses</taxon>
        <taxon>Varidnaviria</taxon>
        <taxon>Bamfordvirae</taxon>
        <taxon>Nucleocytoviricota</taxon>
        <taxon>Megaviricetes</taxon>
        <taxon>Imitervirales</taxon>
        <taxon>Mimiviridae</taxon>
        <taxon>Megamimivirinae</taxon>
        <taxon>Tupanvirus</taxon>
        <taxon>Tupanvirus altamarinense</taxon>
    </lineage>
</organism>
<name>A0A6N1NCY0_9VIRU</name>
<dbReference type="GeneID" id="80516879"/>
<reference evidence="1" key="2">
    <citation type="journal article" date="2018" name="Nat. Commun.">
        <title>Tailed giant Tupanvirus possesses the most complete translational apparatus of the known virosphere.</title>
        <authorList>
            <person name="Abrahao J."/>
            <person name="Silva L."/>
            <person name="Silva L.S."/>
            <person name="Khalil J.Y.B."/>
            <person name="Rodrigues R."/>
            <person name="Arantes T."/>
            <person name="Assis F."/>
            <person name="Boratto P."/>
            <person name="Andrade M."/>
            <person name="Kroon E.G."/>
            <person name="Ribeiro B."/>
            <person name="Bergier I."/>
            <person name="Seligmann H."/>
            <person name="Ghigo E."/>
            <person name="Colson P."/>
            <person name="Levasseur A."/>
            <person name="Kroemer G."/>
            <person name="Raoult D."/>
            <person name="La Scola B."/>
        </authorList>
    </citation>
    <scope>NUCLEOTIDE SEQUENCE [LARGE SCALE GENOMIC DNA]</scope>
    <source>
        <strain evidence="1">Deep ocean</strain>
    </source>
</reference>
<dbReference type="EMBL" id="MF405918">
    <property type="protein sequence ID" value="QKU33584.1"/>
    <property type="molecule type" value="Genomic_DNA"/>
</dbReference>
<reference evidence="1" key="1">
    <citation type="submission" date="2017-06" db="EMBL/GenBank/DDBJ databases">
        <authorList>
            <person name="Assis F.L."/>
            <person name="Abrahao J.S."/>
            <person name="Silva L."/>
            <person name="Khalil J.B."/>
            <person name="Rodrigues R."/>
            <person name="Silva L.S."/>
            <person name="Boratto P."/>
            <person name="Andrade M."/>
            <person name="Kroon E.G."/>
            <person name="Ribeiro B."/>
            <person name="Bergier I."/>
            <person name="Seligmann H."/>
            <person name="Ghigo E."/>
            <person name="Colson P."/>
            <person name="Levasseur A."/>
            <person name="Raoult D."/>
            <person name="Scola B.L."/>
        </authorList>
    </citation>
    <scope>NUCLEOTIDE SEQUENCE</scope>
    <source>
        <strain evidence="1">Deep ocean</strain>
    </source>
</reference>